<dbReference type="GO" id="GO:0003729">
    <property type="term" value="F:mRNA binding"/>
    <property type="evidence" value="ECO:0007669"/>
    <property type="project" value="TreeGrafter"/>
</dbReference>
<keyword evidence="2" id="KW-0963">Cytoplasm</keyword>
<feature type="region of interest" description="Disordered" evidence="3">
    <location>
        <begin position="533"/>
        <end position="568"/>
    </location>
</feature>
<sequence length="568" mass="58133">MSDPSTSAGPAAPPGTSAAPGTPPMPSIMAPVAAPTTPVRGPSPLGPPRTPNAQYASSPHLMRARRGGSGSPSRPARMYPGSPRGRPMQGTGAYDRFASDRSAAAHYGYAPATTAWGQTYGQDTEASDGGRTGGEPLGRRTGRVKFFNSQKGYGFIIPDEPLEDLVEQEVFVHHTAIANHTTSFRSLAEDEGVEFDLIRGTKGYYSQNVTGPAGSPVIGDVKPSYHHHHHHHHHGGHHHRKGSHGSPLRRNIASPARAQTQHADGIPVATLSVTLPVVSQPGSGAPVTAAVMPSPMAPGAIPTYPAMPGAPIPPGVPFLVMHNGQWFLVPPNAYAPYPAPPPPPPIPAPGSDASPSLPPTDASAAGSPMIGANLMYPHPHGSPAAVAAAPAPYFLPYGYPAAAMAIPPPDASDAGMSPMLAPYGMPRPATPPFPPGIRSPGMDALDAQFHHMHLVDRRSSAGSLPGSPVVAPVPPPGMVPFPMAAAPAWFPPPPPPPMVAPAGIPPHAGVPVVQPQPQQAVPVPAQVVVAGSDAAAAAAPAAEGGAVVVPPRVEEEESGDASLADDYL</sequence>
<feature type="domain" description="CSD" evidence="4">
    <location>
        <begin position="139"/>
        <end position="211"/>
    </location>
</feature>
<dbReference type="PANTHER" id="PTHR46109:SF1">
    <property type="entry name" value="PROTEIN LIN-28 HOMOLOG"/>
    <property type="match status" value="1"/>
</dbReference>
<dbReference type="SMART" id="SM00357">
    <property type="entry name" value="CSP"/>
    <property type="match status" value="1"/>
</dbReference>
<dbReference type="GO" id="GO:0005634">
    <property type="term" value="C:nucleus"/>
    <property type="evidence" value="ECO:0007669"/>
    <property type="project" value="TreeGrafter"/>
</dbReference>
<evidence type="ECO:0000256" key="2">
    <source>
        <dbReference type="ARBA" id="ARBA00022490"/>
    </source>
</evidence>
<feature type="region of interest" description="Disordered" evidence="3">
    <location>
        <begin position="340"/>
        <end position="364"/>
    </location>
</feature>
<dbReference type="PROSITE" id="PS51857">
    <property type="entry name" value="CSD_2"/>
    <property type="match status" value="1"/>
</dbReference>
<dbReference type="GO" id="GO:0031054">
    <property type="term" value="P:pre-miRNA processing"/>
    <property type="evidence" value="ECO:0007669"/>
    <property type="project" value="TreeGrafter"/>
</dbReference>
<dbReference type="EMBL" id="GG745344">
    <property type="protein sequence ID" value="KNE64325.1"/>
    <property type="molecule type" value="Genomic_DNA"/>
</dbReference>
<dbReference type="Pfam" id="PF00313">
    <property type="entry name" value="CSD"/>
    <property type="match status" value="1"/>
</dbReference>
<evidence type="ECO:0000259" key="4">
    <source>
        <dbReference type="PROSITE" id="PS51857"/>
    </source>
</evidence>
<dbReference type="STRING" id="578462.A0A0L0SPL9"/>
<feature type="compositionally biased region" description="Basic residues" evidence="3">
    <location>
        <begin position="224"/>
        <end position="243"/>
    </location>
</feature>
<evidence type="ECO:0000256" key="3">
    <source>
        <dbReference type="SAM" id="MobiDB-lite"/>
    </source>
</evidence>
<dbReference type="GO" id="GO:0005737">
    <property type="term" value="C:cytoplasm"/>
    <property type="evidence" value="ECO:0007669"/>
    <property type="project" value="UniProtKB-SubCell"/>
</dbReference>
<evidence type="ECO:0000256" key="1">
    <source>
        <dbReference type="ARBA" id="ARBA00004496"/>
    </source>
</evidence>
<gene>
    <name evidence="5" type="ORF">AMAG_09352</name>
</gene>
<evidence type="ECO:0000313" key="5">
    <source>
        <dbReference type="EMBL" id="KNE64325.1"/>
    </source>
</evidence>
<dbReference type="InterPro" id="IPR012340">
    <property type="entry name" value="NA-bd_OB-fold"/>
</dbReference>
<evidence type="ECO:0000313" key="6">
    <source>
        <dbReference type="Proteomes" id="UP000054350"/>
    </source>
</evidence>
<proteinExistence type="predicted"/>
<organism evidence="5 6">
    <name type="scientific">Allomyces macrogynus (strain ATCC 38327)</name>
    <name type="common">Allomyces javanicus var. macrogynus</name>
    <dbReference type="NCBI Taxonomy" id="578462"/>
    <lineage>
        <taxon>Eukaryota</taxon>
        <taxon>Fungi</taxon>
        <taxon>Fungi incertae sedis</taxon>
        <taxon>Blastocladiomycota</taxon>
        <taxon>Blastocladiomycetes</taxon>
        <taxon>Blastocladiales</taxon>
        <taxon>Blastocladiaceae</taxon>
        <taxon>Allomyces</taxon>
    </lineage>
</organism>
<dbReference type="OrthoDB" id="422005at2759"/>
<feature type="region of interest" description="Disordered" evidence="3">
    <location>
        <begin position="220"/>
        <end position="262"/>
    </location>
</feature>
<feature type="region of interest" description="Disordered" evidence="3">
    <location>
        <begin position="120"/>
        <end position="139"/>
    </location>
</feature>
<keyword evidence="6" id="KW-1185">Reference proteome</keyword>
<dbReference type="Proteomes" id="UP000054350">
    <property type="component" value="Unassembled WGS sequence"/>
</dbReference>
<accession>A0A0L0SPL9</accession>
<dbReference type="AlphaFoldDB" id="A0A0L0SPL9"/>
<reference evidence="5 6" key="1">
    <citation type="submission" date="2009-11" db="EMBL/GenBank/DDBJ databases">
        <title>Annotation of Allomyces macrogynus ATCC 38327.</title>
        <authorList>
            <consortium name="The Broad Institute Genome Sequencing Platform"/>
            <person name="Russ C."/>
            <person name="Cuomo C."/>
            <person name="Burger G."/>
            <person name="Gray M.W."/>
            <person name="Holland P.W.H."/>
            <person name="King N."/>
            <person name="Lang F.B.F."/>
            <person name="Roger A.J."/>
            <person name="Ruiz-Trillo I."/>
            <person name="Young S.K."/>
            <person name="Zeng Q."/>
            <person name="Gargeya S."/>
            <person name="Fitzgerald M."/>
            <person name="Haas B."/>
            <person name="Abouelleil A."/>
            <person name="Alvarado L."/>
            <person name="Arachchi H.M."/>
            <person name="Berlin A."/>
            <person name="Chapman S.B."/>
            <person name="Gearin G."/>
            <person name="Goldberg J."/>
            <person name="Griggs A."/>
            <person name="Gujja S."/>
            <person name="Hansen M."/>
            <person name="Heiman D."/>
            <person name="Howarth C."/>
            <person name="Larimer J."/>
            <person name="Lui A."/>
            <person name="MacDonald P.J.P."/>
            <person name="McCowen C."/>
            <person name="Montmayeur A."/>
            <person name="Murphy C."/>
            <person name="Neiman D."/>
            <person name="Pearson M."/>
            <person name="Priest M."/>
            <person name="Roberts A."/>
            <person name="Saif S."/>
            <person name="Shea T."/>
            <person name="Sisk P."/>
            <person name="Stolte C."/>
            <person name="Sykes S."/>
            <person name="Wortman J."/>
            <person name="Nusbaum C."/>
            <person name="Birren B."/>
        </authorList>
    </citation>
    <scope>NUCLEOTIDE SEQUENCE [LARGE SCALE GENOMIC DNA]</scope>
    <source>
        <strain evidence="5 6">ATCC 38327</strain>
    </source>
</reference>
<comment type="subcellular location">
    <subcellularLocation>
        <location evidence="1">Cytoplasm</location>
    </subcellularLocation>
</comment>
<dbReference type="SUPFAM" id="SSF50249">
    <property type="entry name" value="Nucleic acid-binding proteins"/>
    <property type="match status" value="1"/>
</dbReference>
<reference evidence="6" key="2">
    <citation type="submission" date="2009-11" db="EMBL/GenBank/DDBJ databases">
        <title>The Genome Sequence of Allomyces macrogynus strain ATCC 38327.</title>
        <authorList>
            <consortium name="The Broad Institute Genome Sequencing Platform"/>
            <person name="Russ C."/>
            <person name="Cuomo C."/>
            <person name="Shea T."/>
            <person name="Young S.K."/>
            <person name="Zeng Q."/>
            <person name="Koehrsen M."/>
            <person name="Haas B."/>
            <person name="Borodovsky M."/>
            <person name="Guigo R."/>
            <person name="Alvarado L."/>
            <person name="Berlin A."/>
            <person name="Borenstein D."/>
            <person name="Chen Z."/>
            <person name="Engels R."/>
            <person name="Freedman E."/>
            <person name="Gellesch M."/>
            <person name="Goldberg J."/>
            <person name="Griggs A."/>
            <person name="Gujja S."/>
            <person name="Heiman D."/>
            <person name="Hepburn T."/>
            <person name="Howarth C."/>
            <person name="Jen D."/>
            <person name="Larson L."/>
            <person name="Lewis B."/>
            <person name="Mehta T."/>
            <person name="Park D."/>
            <person name="Pearson M."/>
            <person name="Roberts A."/>
            <person name="Saif S."/>
            <person name="Shenoy N."/>
            <person name="Sisk P."/>
            <person name="Stolte C."/>
            <person name="Sykes S."/>
            <person name="Walk T."/>
            <person name="White J."/>
            <person name="Yandava C."/>
            <person name="Burger G."/>
            <person name="Gray M.W."/>
            <person name="Holland P.W.H."/>
            <person name="King N."/>
            <person name="Lang F.B.F."/>
            <person name="Roger A.J."/>
            <person name="Ruiz-Trillo I."/>
            <person name="Lander E."/>
            <person name="Nusbaum C."/>
        </authorList>
    </citation>
    <scope>NUCLEOTIDE SEQUENCE [LARGE SCALE GENOMIC DNA]</scope>
    <source>
        <strain evidence="6">ATCC 38327</strain>
    </source>
</reference>
<dbReference type="PANTHER" id="PTHR46109">
    <property type="entry name" value="PROTEIN LIN-28"/>
    <property type="match status" value="1"/>
</dbReference>
<protein>
    <recommendedName>
        <fullName evidence="4">CSD domain-containing protein</fullName>
    </recommendedName>
</protein>
<dbReference type="InterPro" id="IPR011129">
    <property type="entry name" value="CSD"/>
</dbReference>
<name>A0A0L0SPL9_ALLM3</name>
<dbReference type="PRINTS" id="PR00050">
    <property type="entry name" value="COLDSHOCK"/>
</dbReference>
<dbReference type="InterPro" id="IPR051373">
    <property type="entry name" value="Lin-28_RNA-binding"/>
</dbReference>
<dbReference type="VEuPathDB" id="FungiDB:AMAG_09352"/>
<feature type="compositionally biased region" description="Low complexity" evidence="3">
    <location>
        <begin position="533"/>
        <end position="551"/>
    </location>
</feature>
<dbReference type="Gene3D" id="2.40.50.140">
    <property type="entry name" value="Nucleic acid-binding proteins"/>
    <property type="match status" value="1"/>
</dbReference>
<dbReference type="eggNOG" id="KOG3070">
    <property type="taxonomic scope" value="Eukaryota"/>
</dbReference>
<feature type="compositionally biased region" description="Low complexity" evidence="3">
    <location>
        <begin position="1"/>
        <end position="20"/>
    </location>
</feature>
<dbReference type="InterPro" id="IPR002059">
    <property type="entry name" value="CSP_DNA-bd"/>
</dbReference>
<feature type="region of interest" description="Disordered" evidence="3">
    <location>
        <begin position="1"/>
        <end position="91"/>
    </location>
</feature>